<reference evidence="1 2" key="1">
    <citation type="submission" date="2024-05" db="EMBL/GenBank/DDBJ databases">
        <title>A draft genome resource for the thread blight pathogen Marasmius tenuissimus strain MS-2.</title>
        <authorList>
            <person name="Yulfo-Soto G.E."/>
            <person name="Baruah I.K."/>
            <person name="Amoako-Attah I."/>
            <person name="Bukari Y."/>
            <person name="Meinhardt L.W."/>
            <person name="Bailey B.A."/>
            <person name="Cohen S.P."/>
        </authorList>
    </citation>
    <scope>NUCLEOTIDE SEQUENCE [LARGE SCALE GENOMIC DNA]</scope>
    <source>
        <strain evidence="1 2">MS-2</strain>
    </source>
</reference>
<keyword evidence="2" id="KW-1185">Reference proteome</keyword>
<dbReference type="EMBL" id="JBBXMP010000437">
    <property type="protein sequence ID" value="KAL0057785.1"/>
    <property type="molecule type" value="Genomic_DNA"/>
</dbReference>
<comment type="caution">
    <text evidence="1">The sequence shown here is derived from an EMBL/GenBank/DDBJ whole genome shotgun (WGS) entry which is preliminary data.</text>
</comment>
<accession>A0ABR2Z939</accession>
<gene>
    <name evidence="1" type="ORF">AAF712_015563</name>
</gene>
<evidence type="ECO:0000313" key="2">
    <source>
        <dbReference type="Proteomes" id="UP001437256"/>
    </source>
</evidence>
<evidence type="ECO:0000313" key="1">
    <source>
        <dbReference type="EMBL" id="KAL0057785.1"/>
    </source>
</evidence>
<sequence length="116" mass="12678">MMGHTHIRTEDNVVEFYGLADEETNTHTKIDSTAIKVGDIVEAQFTVSSTFLGKRGGGKWRMVTTLRAVTHLDGRFTETVIAAQKEQDAASKASMSTGVATLKRKVRYGAATMDLN</sequence>
<protein>
    <submittedName>
        <fullName evidence="1">Uncharacterized protein</fullName>
    </submittedName>
</protein>
<name>A0ABR2Z939_9AGAR</name>
<dbReference type="Proteomes" id="UP001437256">
    <property type="component" value="Unassembled WGS sequence"/>
</dbReference>
<organism evidence="1 2">
    <name type="scientific">Marasmius tenuissimus</name>
    <dbReference type="NCBI Taxonomy" id="585030"/>
    <lineage>
        <taxon>Eukaryota</taxon>
        <taxon>Fungi</taxon>
        <taxon>Dikarya</taxon>
        <taxon>Basidiomycota</taxon>
        <taxon>Agaricomycotina</taxon>
        <taxon>Agaricomycetes</taxon>
        <taxon>Agaricomycetidae</taxon>
        <taxon>Agaricales</taxon>
        <taxon>Marasmiineae</taxon>
        <taxon>Marasmiaceae</taxon>
        <taxon>Marasmius</taxon>
    </lineage>
</organism>
<proteinExistence type="predicted"/>